<dbReference type="OrthoDB" id="5760545at2"/>
<organism evidence="3 4">
    <name type="scientific">Methylophaga aminisulfidivorans MP</name>
    <dbReference type="NCBI Taxonomy" id="1026882"/>
    <lineage>
        <taxon>Bacteria</taxon>
        <taxon>Pseudomonadati</taxon>
        <taxon>Pseudomonadota</taxon>
        <taxon>Gammaproteobacteria</taxon>
        <taxon>Thiotrichales</taxon>
        <taxon>Piscirickettsiaceae</taxon>
        <taxon>Methylophaga</taxon>
    </lineage>
</organism>
<proteinExistence type="predicted"/>
<reference evidence="3 4" key="1">
    <citation type="journal article" date="2011" name="J. Bacteriol.">
        <title>Draft genome sequence of Methylophaga aminisulfidivorans MP T.</title>
        <authorList>
            <person name="Han G.H."/>
            <person name="Kim W."/>
            <person name="Chun J."/>
            <person name="Kim S.W."/>
        </authorList>
    </citation>
    <scope>NUCLEOTIDE SEQUENCE [LARGE SCALE GENOMIC DNA]</scope>
    <source>
        <strain evidence="4">MP(T)</strain>
    </source>
</reference>
<keyword evidence="1" id="KW-0732">Signal</keyword>
<accession>F5SY26</accession>
<gene>
    <name evidence="3" type="ORF">MAMP_00571</name>
</gene>
<protein>
    <submittedName>
        <fullName evidence="3">Extracellular serine protease</fullName>
        <ecNumber evidence="3">3.4.21.-</ecNumber>
    </submittedName>
</protein>
<dbReference type="Pfam" id="PF03797">
    <property type="entry name" value="Autotransporter"/>
    <property type="match status" value="1"/>
</dbReference>
<dbReference type="InterPro" id="IPR013425">
    <property type="entry name" value="Autotrns_rpt"/>
</dbReference>
<comment type="caution">
    <text evidence="3">The sequence shown here is derived from an EMBL/GenBank/DDBJ whole genome shotgun (WGS) entry which is preliminary data.</text>
</comment>
<dbReference type="eggNOG" id="COG4625">
    <property type="taxonomic scope" value="Bacteria"/>
</dbReference>
<dbReference type="STRING" id="1026882.MAMP_00571"/>
<feature type="domain" description="Autotransporter" evidence="2">
    <location>
        <begin position="742"/>
        <end position="1022"/>
    </location>
</feature>
<dbReference type="GO" id="GO:0008233">
    <property type="term" value="F:peptidase activity"/>
    <property type="evidence" value="ECO:0007669"/>
    <property type="project" value="UniProtKB-KW"/>
</dbReference>
<dbReference type="Proteomes" id="UP000003544">
    <property type="component" value="Unassembled WGS sequence"/>
</dbReference>
<dbReference type="SUPFAM" id="SSF103515">
    <property type="entry name" value="Autotransporter"/>
    <property type="match status" value="1"/>
</dbReference>
<dbReference type="AlphaFoldDB" id="F5SY26"/>
<keyword evidence="3" id="KW-0378">Hydrolase</keyword>
<dbReference type="InterPro" id="IPR011050">
    <property type="entry name" value="Pectin_lyase_fold/virulence"/>
</dbReference>
<dbReference type="InterPro" id="IPR036709">
    <property type="entry name" value="Autotransporte_beta_dom_sf"/>
</dbReference>
<dbReference type="RefSeq" id="WP_007144086.1">
    <property type="nucleotide sequence ID" value="NZ_AFIG01000001.1"/>
</dbReference>
<dbReference type="EMBL" id="AFIG01000001">
    <property type="protein sequence ID" value="EGL54200.1"/>
    <property type="molecule type" value="Genomic_DNA"/>
</dbReference>
<dbReference type="NCBIfam" id="TIGR04393">
    <property type="entry name" value="rpt_T5SS_PEPC"/>
    <property type="match status" value="3"/>
</dbReference>
<dbReference type="NCBIfam" id="TIGR02601">
    <property type="entry name" value="autotrns_rpt"/>
    <property type="match status" value="2"/>
</dbReference>
<dbReference type="InterPro" id="IPR005546">
    <property type="entry name" value="Autotransporte_beta"/>
</dbReference>
<dbReference type="InterPro" id="IPR006315">
    <property type="entry name" value="OM_autotransptr_brl_dom"/>
</dbReference>
<dbReference type="SUPFAM" id="SSF51126">
    <property type="entry name" value="Pectin lyase-like"/>
    <property type="match status" value="1"/>
</dbReference>
<dbReference type="PROSITE" id="PS51208">
    <property type="entry name" value="AUTOTRANSPORTER"/>
    <property type="match status" value="1"/>
</dbReference>
<dbReference type="EC" id="3.4.21.-" evidence="3"/>
<evidence type="ECO:0000256" key="1">
    <source>
        <dbReference type="ARBA" id="ARBA00022729"/>
    </source>
</evidence>
<dbReference type="NCBIfam" id="TIGR01414">
    <property type="entry name" value="autotrans_barl"/>
    <property type="match status" value="1"/>
</dbReference>
<dbReference type="InterPro" id="IPR030895">
    <property type="entry name" value="T5SS_PEPC_rpt"/>
</dbReference>
<dbReference type="Gene3D" id="2.40.128.130">
    <property type="entry name" value="Autotransporter beta-domain"/>
    <property type="match status" value="1"/>
</dbReference>
<dbReference type="Pfam" id="PF12951">
    <property type="entry name" value="PATR"/>
    <property type="match status" value="2"/>
</dbReference>
<dbReference type="GO" id="GO:0006508">
    <property type="term" value="P:proteolysis"/>
    <property type="evidence" value="ECO:0007669"/>
    <property type="project" value="UniProtKB-KW"/>
</dbReference>
<evidence type="ECO:0000313" key="4">
    <source>
        <dbReference type="Proteomes" id="UP000003544"/>
    </source>
</evidence>
<name>F5SY26_9GAMM</name>
<dbReference type="SMART" id="SM00869">
    <property type="entry name" value="Autotransporter"/>
    <property type="match status" value="1"/>
</dbReference>
<sequence>MDRHYRFINQSASISSICVSEVLSLSNKRVSGLHKTAITLVATLMGTTAVLGTAEAIDFNWIAGTGDWENASNWSNSFGSMVPDEDASAYVDNSGTAQVQTTDSVAGYVYIGNVNSGALDIFGGGQLESFYGNEIGRNAGSDGAVTVDGIGSSWQLAGPSASLDVGASGEGSLTITNGGEVLNADSYLSTSIGDNAGSSGTVTVNGTGSKLTNINASINVGNSGNGTLNILNGGSVSNTFGSVGRQAGGIGTVTVNGTGSSWNNTSAILYLGESGSGTINIINEGMVNVDSGTRTVLLGRFKGGSGILNIGNGGAAGILNAAAVNGGAGIATLNFNHNESNYFFTNDSTSGGDTIRITGTTDVNFVGSGTTYISGNNTYTGSTNISSGKLVVYNGGKLGNNSAVTVGTGAMLEALSDLTIGSLAGNGTVDVDTGSGGFTLTVGGDNTSTVFSGTIIDFSYLTKTGTGKLTLSGNNTYSGATIINDGLLVVNGSIANSGTTVNAGGALGGSGTLGSITINGGSLAPGNSIGTMNVSGSVDFSGGGVYEVEVDAAGNADLINATAMATLTNGTVLVRPESGNYNLSTDYTILTAAGGLGGTTFDSVSSNFAFLTPALTYDTNNVFLNLSRNSSDYASVANTPNQTVIGTTIDTLVSNGSSGVSNIINNLNTLTSEGARQAFDSLSGVQHTHSNLIALQSMNQFQGVLLSRLHNAPPALTSNGQIQLAYNDTGVMTDAGTTLFGDPKQNHGWWLRGTGNYADIDETSNASGAHYTSAGIAAGRDIYVEETITIGLALGYNRTDASVFQGSLDVDSYQAALYGRWLLNDNYYASGIAGLGYHDIESKRRISVGTSTMTAQADYQAWASNLAIEAGRMINITDNTRLTPLTGLEYAYVSRNSFDEKNADAANLNVSREQQQSLRSVMGARISHHLTTQHGYYLEPMAELMWLHEFMDKESQMRADFAGTSLAHFQVDGPALERNRARLGLGLNMQMNELTSIQLGYQGEWASSDQRHDLSATLRMQW</sequence>
<keyword evidence="3" id="KW-0645">Protease</keyword>
<evidence type="ECO:0000313" key="3">
    <source>
        <dbReference type="EMBL" id="EGL54200.1"/>
    </source>
</evidence>
<evidence type="ECO:0000259" key="2">
    <source>
        <dbReference type="PROSITE" id="PS51208"/>
    </source>
</evidence>
<keyword evidence="4" id="KW-1185">Reference proteome</keyword>
<dbReference type="GO" id="GO:0019867">
    <property type="term" value="C:outer membrane"/>
    <property type="evidence" value="ECO:0007669"/>
    <property type="project" value="InterPro"/>
</dbReference>